<organism evidence="2">
    <name type="scientific">Mesocestoides corti</name>
    <name type="common">Flatworm</name>
    <dbReference type="NCBI Taxonomy" id="53468"/>
    <lineage>
        <taxon>Eukaryota</taxon>
        <taxon>Metazoa</taxon>
        <taxon>Spiralia</taxon>
        <taxon>Lophotrochozoa</taxon>
        <taxon>Platyhelminthes</taxon>
        <taxon>Cestoda</taxon>
        <taxon>Eucestoda</taxon>
        <taxon>Cyclophyllidea</taxon>
        <taxon>Mesocestoididae</taxon>
        <taxon>Mesocestoides</taxon>
    </lineage>
</organism>
<protein>
    <submittedName>
        <fullName evidence="2">Uncharacterized protein</fullName>
    </submittedName>
</protein>
<evidence type="ECO:0000313" key="2">
    <source>
        <dbReference type="WBParaSite" id="MCU_014469-RA"/>
    </source>
</evidence>
<accession>A0A5K3G7G6</accession>
<name>A0A5K3G7G6_MESCO</name>
<dbReference type="AlphaFoldDB" id="A0A5K3G7G6"/>
<dbReference type="WBParaSite" id="MCU_014469-RA">
    <property type="protein sequence ID" value="MCU_014469-RA"/>
    <property type="gene ID" value="MCU_014469"/>
</dbReference>
<sequence>MVESFNVSVMANTRHLGTQSLVKCEQRGVMVASCDQECDLQLHGVMWALNGAPGTDSQSTHDVSVSIGAHGNEPTGERYKQADPVKRPYFPP</sequence>
<evidence type="ECO:0000256" key="1">
    <source>
        <dbReference type="SAM" id="MobiDB-lite"/>
    </source>
</evidence>
<feature type="compositionally biased region" description="Basic and acidic residues" evidence="1">
    <location>
        <begin position="75"/>
        <end position="86"/>
    </location>
</feature>
<reference evidence="2" key="1">
    <citation type="submission" date="2019-11" db="UniProtKB">
        <authorList>
            <consortium name="WormBaseParasite"/>
        </authorList>
    </citation>
    <scope>IDENTIFICATION</scope>
</reference>
<feature type="region of interest" description="Disordered" evidence="1">
    <location>
        <begin position="53"/>
        <end position="92"/>
    </location>
</feature>
<proteinExistence type="predicted"/>